<dbReference type="InterPro" id="IPR014819">
    <property type="entry name" value="PriCT_2"/>
</dbReference>
<proteinExistence type="predicted"/>
<dbReference type="Proteomes" id="UP001500141">
    <property type="component" value="Unassembled WGS sequence"/>
</dbReference>
<reference evidence="3" key="1">
    <citation type="journal article" date="2019" name="Int. J. Syst. Evol. Microbiol.">
        <title>The Global Catalogue of Microorganisms (GCM) 10K type strain sequencing project: providing services to taxonomists for standard genome sequencing and annotation.</title>
        <authorList>
            <consortium name="The Broad Institute Genomics Platform"/>
            <consortium name="The Broad Institute Genome Sequencing Center for Infectious Disease"/>
            <person name="Wu L."/>
            <person name="Ma J."/>
        </authorList>
    </citation>
    <scope>NUCLEOTIDE SEQUENCE [LARGE SCALE GENOMIC DNA]</scope>
    <source>
        <strain evidence="3">JCM 18198</strain>
    </source>
</reference>
<evidence type="ECO:0000313" key="2">
    <source>
        <dbReference type="EMBL" id="GAA4769285.1"/>
    </source>
</evidence>
<dbReference type="RefSeq" id="WP_264542204.1">
    <property type="nucleotide sequence ID" value="NZ_BAABIP010000017.1"/>
</dbReference>
<dbReference type="InterPro" id="IPR025048">
    <property type="entry name" value="DUF3987"/>
</dbReference>
<sequence>MNKKIFNPKEWLEAPAKQEPQPKQIPTPVVSDNQFENYLQQIEYTGTDITQGYENWRNIGFALADEFGEMGRDYFHRISKFNSAYDYKECDVQYNNCLKAKGTGVTMATIYYLAQQNNIKIHNEKPIVNNEVTEVKIEKTPVFPNHIYDTLPLFLKDCVKPATTNEERDILLLGTLTTLSACLPTIYGIYDGKKVMANLYLFVTAPASAGKGRLTQCKQLVQPIHRLKREQATLIKKEYEANLAMYNQEKGKNPNAEKPAKPPERMLFIPANNSTTGVFQLLFDNNGEGLIFETEGDTLAQAFKSDYGNYSDGFRKAYHHETISYYRRTDREYVDIENPCLSTVLSGTPKQVSALIPNAENGLFSRFMFYYMNITPIWKNVFEIQTTNGLDDYYNELGGQFLEFYKALNNNPSIQIKLSQSQQLQFNEYFSKVQTKYLNIQTDDYIATIRRMGLNAFRLMMVITTLRIMEDGDCSTTRECEDIDFQNVLDVVTVLTQHSSKVFNDLPVETPVATRTNRKEKFLEMLPEAFTTTDYLAIAEKLTIPHKTAEGYITAFAKAGLIHREMNGKYRNMSKQENKDFKGNLY</sequence>
<comment type="caution">
    <text evidence="2">The sequence shown here is derived from an EMBL/GenBank/DDBJ whole genome shotgun (WGS) entry which is preliminary data.</text>
</comment>
<name>A0ABP8ZXX4_9FLAO</name>
<dbReference type="Pfam" id="PF13148">
    <property type="entry name" value="DUF3987"/>
    <property type="match status" value="1"/>
</dbReference>
<gene>
    <name evidence="2" type="ORF">GCM10023230_19040</name>
</gene>
<protein>
    <submittedName>
        <fullName evidence="2">DUF3987 domain-containing protein</fullName>
    </submittedName>
</protein>
<feature type="domain" description="Primase C-terminal 2" evidence="1">
    <location>
        <begin position="41"/>
        <end position="114"/>
    </location>
</feature>
<dbReference type="EMBL" id="BAABIP010000017">
    <property type="protein sequence ID" value="GAA4769285.1"/>
    <property type="molecule type" value="Genomic_DNA"/>
</dbReference>
<dbReference type="Pfam" id="PF08707">
    <property type="entry name" value="PriCT_2"/>
    <property type="match status" value="1"/>
</dbReference>
<organism evidence="2 3">
    <name type="scientific">Flavobacterium hankyongi</name>
    <dbReference type="NCBI Taxonomy" id="1176532"/>
    <lineage>
        <taxon>Bacteria</taxon>
        <taxon>Pseudomonadati</taxon>
        <taxon>Bacteroidota</taxon>
        <taxon>Flavobacteriia</taxon>
        <taxon>Flavobacteriales</taxon>
        <taxon>Flavobacteriaceae</taxon>
        <taxon>Flavobacterium</taxon>
    </lineage>
</organism>
<keyword evidence="3" id="KW-1185">Reference proteome</keyword>
<evidence type="ECO:0000313" key="3">
    <source>
        <dbReference type="Proteomes" id="UP001500141"/>
    </source>
</evidence>
<evidence type="ECO:0000259" key="1">
    <source>
        <dbReference type="Pfam" id="PF08707"/>
    </source>
</evidence>
<accession>A0ABP8ZXX4</accession>